<keyword evidence="5" id="KW-0560">Oxidoreductase</keyword>
<dbReference type="RefSeq" id="XP_007930068.1">
    <property type="nucleotide sequence ID" value="XM_007931877.1"/>
</dbReference>
<evidence type="ECO:0000256" key="6">
    <source>
        <dbReference type="SAM" id="SignalP"/>
    </source>
</evidence>
<dbReference type="Pfam" id="PF01565">
    <property type="entry name" value="FAD_binding_4"/>
    <property type="match status" value="1"/>
</dbReference>
<dbReference type="AlphaFoldDB" id="M3A3Y2"/>
<evidence type="ECO:0000256" key="2">
    <source>
        <dbReference type="ARBA" id="ARBA00005466"/>
    </source>
</evidence>
<dbReference type="GeneID" id="19330315"/>
<dbReference type="Gene3D" id="3.30.465.10">
    <property type="match status" value="2"/>
</dbReference>
<dbReference type="KEGG" id="pfj:MYCFIDRAFT_116453"/>
<dbReference type="InterPro" id="IPR036318">
    <property type="entry name" value="FAD-bd_PCMH-like_sf"/>
</dbReference>
<comment type="cofactor">
    <cofactor evidence="1">
        <name>FAD</name>
        <dbReference type="ChEBI" id="CHEBI:57692"/>
    </cofactor>
</comment>
<feature type="chain" id="PRO_5012294137" description="FAD-binding PCMH-type domain-containing protein" evidence="6">
    <location>
        <begin position="16"/>
        <end position="574"/>
    </location>
</feature>
<feature type="non-terminal residue" evidence="8">
    <location>
        <position position="574"/>
    </location>
</feature>
<dbReference type="eggNOG" id="ENOG502QQWK">
    <property type="taxonomic scope" value="Eukaryota"/>
</dbReference>
<protein>
    <recommendedName>
        <fullName evidence="7">FAD-binding PCMH-type domain-containing protein</fullName>
    </recommendedName>
</protein>
<feature type="signal peptide" evidence="6">
    <location>
        <begin position="1"/>
        <end position="15"/>
    </location>
</feature>
<keyword evidence="9" id="KW-1185">Reference proteome</keyword>
<dbReference type="InterPro" id="IPR050416">
    <property type="entry name" value="FAD-linked_Oxidoreductase"/>
</dbReference>
<evidence type="ECO:0000256" key="4">
    <source>
        <dbReference type="ARBA" id="ARBA00022827"/>
    </source>
</evidence>
<dbReference type="OrthoDB" id="9983560at2759"/>
<dbReference type="PANTHER" id="PTHR42973:SF39">
    <property type="entry name" value="FAD-BINDING PCMH-TYPE DOMAIN-CONTAINING PROTEIN"/>
    <property type="match status" value="1"/>
</dbReference>
<dbReference type="Pfam" id="PF08031">
    <property type="entry name" value="BBE"/>
    <property type="match status" value="1"/>
</dbReference>
<dbReference type="GO" id="GO:0071949">
    <property type="term" value="F:FAD binding"/>
    <property type="evidence" value="ECO:0007669"/>
    <property type="project" value="InterPro"/>
</dbReference>
<reference evidence="8 9" key="1">
    <citation type="journal article" date="2012" name="PLoS Pathog.">
        <title>Diverse lifestyles and strategies of plant pathogenesis encoded in the genomes of eighteen Dothideomycetes fungi.</title>
        <authorList>
            <person name="Ohm R.A."/>
            <person name="Feau N."/>
            <person name="Henrissat B."/>
            <person name="Schoch C.L."/>
            <person name="Horwitz B.A."/>
            <person name="Barry K.W."/>
            <person name="Condon B.J."/>
            <person name="Copeland A.C."/>
            <person name="Dhillon B."/>
            <person name="Glaser F."/>
            <person name="Hesse C.N."/>
            <person name="Kosti I."/>
            <person name="LaButti K."/>
            <person name="Lindquist E.A."/>
            <person name="Lucas S."/>
            <person name="Salamov A.A."/>
            <person name="Bradshaw R.E."/>
            <person name="Ciuffetti L."/>
            <person name="Hamelin R.C."/>
            <person name="Kema G.H.J."/>
            <person name="Lawrence C."/>
            <person name="Scott J.A."/>
            <person name="Spatafora J.W."/>
            <person name="Turgeon B.G."/>
            <person name="de Wit P.J.G.M."/>
            <person name="Zhong S."/>
            <person name="Goodwin S.B."/>
            <person name="Grigoriev I.V."/>
        </authorList>
    </citation>
    <scope>NUCLEOTIDE SEQUENCE [LARGE SCALE GENOMIC DNA]</scope>
    <source>
        <strain evidence="8 9">CIRAD86</strain>
    </source>
</reference>
<name>M3A3Y2_PSEFD</name>
<dbReference type="VEuPathDB" id="FungiDB:MYCFIDRAFT_116453"/>
<proteinExistence type="inferred from homology"/>
<dbReference type="InterPro" id="IPR016166">
    <property type="entry name" value="FAD-bd_PCMH"/>
</dbReference>
<evidence type="ECO:0000256" key="1">
    <source>
        <dbReference type="ARBA" id="ARBA00001974"/>
    </source>
</evidence>
<gene>
    <name evidence="8" type="ORF">MYCFIDRAFT_116453</name>
</gene>
<feature type="non-terminal residue" evidence="8">
    <location>
        <position position="1"/>
    </location>
</feature>
<keyword evidence="3" id="KW-0285">Flavoprotein</keyword>
<keyword evidence="6" id="KW-0732">Signal</keyword>
<dbReference type="PROSITE" id="PS51387">
    <property type="entry name" value="FAD_PCMH"/>
    <property type="match status" value="1"/>
</dbReference>
<feature type="domain" description="FAD-binding PCMH-type" evidence="7">
    <location>
        <begin position="113"/>
        <end position="302"/>
    </location>
</feature>
<sequence length="574" mass="62837">LLSLVLAAAVTPSFSKPRRSCKESSFSPAWPSQQTWSDLNTTLSGSLLSPLPPAAVCDPNLQIYNASLCSKVAADWHSPEFFNKDPVSAHQPFWQNDSCVPPDLFGGNATCDLWPFSQYVINATKTEDVVEGIKFARRWNLRVGIKNSGHDFLGRSSTPDFSIYMYNFKNIEVLDDFVVAKSSGSDEKSEPPPPPVKAVKAGSGVIFSELYKVADEHDFVVSGGIEPSVGLAGWLTSGGHGPAGAIVGLGVDNVLEMEIVLPSGELVVANECENQELFWAMRGAGSSTFGVMISATLRTYPMFDTNTFSLAFQSIDGSDRSRGAFFSLLAELFEVPDGSLEGSGYSTFVADGGPMSFSFGGFGHNRSKESLDELLAPFIARLNATQGVNGSYSSAHLERVADIMGSVVIQSGYNYVMTSRLWSRKELLDRDGLIKTFEKLSGIGVGATFVSGPALRDHKKTLTTSVSPSWRDSYVILTAGQQWNPRNFTRQAEILESNTNVFGRAIREHSPGKGTYLNEADPYDPDYPEVFWGEHYERLLKLKHRLDPEGVFWCRPCIGGEEWEVEESTGRVCR</sequence>
<dbReference type="GO" id="GO:0016491">
    <property type="term" value="F:oxidoreductase activity"/>
    <property type="evidence" value="ECO:0007669"/>
    <property type="project" value="UniProtKB-KW"/>
</dbReference>
<dbReference type="InterPro" id="IPR012951">
    <property type="entry name" value="BBE"/>
</dbReference>
<evidence type="ECO:0000259" key="7">
    <source>
        <dbReference type="PROSITE" id="PS51387"/>
    </source>
</evidence>
<evidence type="ECO:0000256" key="3">
    <source>
        <dbReference type="ARBA" id="ARBA00022630"/>
    </source>
</evidence>
<dbReference type="HOGENOM" id="CLU_018354_4_4_1"/>
<dbReference type="EMBL" id="KB446562">
    <property type="protein sequence ID" value="EME79321.1"/>
    <property type="molecule type" value="Genomic_DNA"/>
</dbReference>
<accession>M3A3Y2</accession>
<dbReference type="InterPro" id="IPR006094">
    <property type="entry name" value="Oxid_FAD_bind_N"/>
</dbReference>
<comment type="similarity">
    <text evidence="2">Belongs to the oxygen-dependent FAD-linked oxidoreductase family.</text>
</comment>
<dbReference type="Proteomes" id="UP000016932">
    <property type="component" value="Unassembled WGS sequence"/>
</dbReference>
<keyword evidence="4" id="KW-0274">FAD</keyword>
<organism evidence="8 9">
    <name type="scientific">Pseudocercospora fijiensis (strain CIRAD86)</name>
    <name type="common">Black leaf streak disease fungus</name>
    <name type="synonym">Mycosphaerella fijiensis</name>
    <dbReference type="NCBI Taxonomy" id="383855"/>
    <lineage>
        <taxon>Eukaryota</taxon>
        <taxon>Fungi</taxon>
        <taxon>Dikarya</taxon>
        <taxon>Ascomycota</taxon>
        <taxon>Pezizomycotina</taxon>
        <taxon>Dothideomycetes</taxon>
        <taxon>Dothideomycetidae</taxon>
        <taxon>Mycosphaerellales</taxon>
        <taxon>Mycosphaerellaceae</taxon>
        <taxon>Pseudocercospora</taxon>
    </lineage>
</organism>
<evidence type="ECO:0000313" key="9">
    <source>
        <dbReference type="Proteomes" id="UP000016932"/>
    </source>
</evidence>
<evidence type="ECO:0000313" key="8">
    <source>
        <dbReference type="EMBL" id="EME79321.1"/>
    </source>
</evidence>
<dbReference type="SUPFAM" id="SSF56176">
    <property type="entry name" value="FAD-binding/transporter-associated domain-like"/>
    <property type="match status" value="1"/>
</dbReference>
<dbReference type="InterPro" id="IPR016169">
    <property type="entry name" value="FAD-bd_PCMH_sub2"/>
</dbReference>
<dbReference type="PANTHER" id="PTHR42973">
    <property type="entry name" value="BINDING OXIDOREDUCTASE, PUTATIVE (AFU_ORTHOLOGUE AFUA_1G17690)-RELATED"/>
    <property type="match status" value="1"/>
</dbReference>
<evidence type="ECO:0000256" key="5">
    <source>
        <dbReference type="ARBA" id="ARBA00023002"/>
    </source>
</evidence>